<name>A0A9Y2IJK7_9PSEU</name>
<accession>A0A9Y2IJK7</accession>
<reference evidence="2 3" key="1">
    <citation type="submission" date="2023-06" db="EMBL/GenBank/DDBJ databases">
        <authorList>
            <person name="Oyuntsetseg B."/>
            <person name="Kim S.B."/>
        </authorList>
    </citation>
    <scope>NUCLEOTIDE SEQUENCE [LARGE SCALE GENOMIC DNA]</scope>
    <source>
        <strain evidence="2 3">2-15</strain>
    </source>
</reference>
<evidence type="ECO:0000313" key="2">
    <source>
        <dbReference type="EMBL" id="WIX80614.1"/>
    </source>
</evidence>
<dbReference type="Gene3D" id="3.40.630.30">
    <property type="match status" value="1"/>
</dbReference>
<evidence type="ECO:0000313" key="3">
    <source>
        <dbReference type="Proteomes" id="UP001236014"/>
    </source>
</evidence>
<gene>
    <name evidence="2" type="ORF">QRX50_07555</name>
</gene>
<dbReference type="InterPro" id="IPR016181">
    <property type="entry name" value="Acyl_CoA_acyltransferase"/>
</dbReference>
<dbReference type="GO" id="GO:0016747">
    <property type="term" value="F:acyltransferase activity, transferring groups other than amino-acyl groups"/>
    <property type="evidence" value="ECO:0007669"/>
    <property type="project" value="InterPro"/>
</dbReference>
<feature type="domain" description="N-acetyltransferase" evidence="1">
    <location>
        <begin position="141"/>
        <end position="281"/>
    </location>
</feature>
<organism evidence="2 3">
    <name type="scientific">Amycolatopsis carbonis</name>
    <dbReference type="NCBI Taxonomy" id="715471"/>
    <lineage>
        <taxon>Bacteria</taxon>
        <taxon>Bacillati</taxon>
        <taxon>Actinomycetota</taxon>
        <taxon>Actinomycetes</taxon>
        <taxon>Pseudonocardiales</taxon>
        <taxon>Pseudonocardiaceae</taxon>
        <taxon>Amycolatopsis</taxon>
    </lineage>
</organism>
<sequence>MIKVEPPLSIEESEAEAVFRLETGGPESVRSALGMSATRLGGAVVLAVRNDPTDFWSKALGFGRTEPVTAELIAEVCAFYRAAGTRRATLQLAPSVIPEDWAEICEREGLTPSSSVAKLVASTAEVVARADDPARKQADGIRIAPVEPGDAHRWASRMLSVFGMPEEHFGELFAASTTDPSCYPYAVWLGDDLVGTALLYHQGDIGQLFSGAVAEHARNRGGQTELLAARARLAAELGCRLLVAETGAEAEGEHNSSLHNMLNLGFQAAYERQNWVWQPTE</sequence>
<dbReference type="EMBL" id="CP127294">
    <property type="protein sequence ID" value="WIX80614.1"/>
    <property type="molecule type" value="Genomic_DNA"/>
</dbReference>
<dbReference type="KEGG" id="acab:QRX50_07555"/>
<protein>
    <recommendedName>
        <fullName evidence="1">N-acetyltransferase domain-containing protein</fullName>
    </recommendedName>
</protein>
<dbReference type="InterPro" id="IPR000182">
    <property type="entry name" value="GNAT_dom"/>
</dbReference>
<keyword evidence="3" id="KW-1185">Reference proteome</keyword>
<dbReference type="AlphaFoldDB" id="A0A9Y2IJK7"/>
<proteinExistence type="predicted"/>
<evidence type="ECO:0000259" key="1">
    <source>
        <dbReference type="PROSITE" id="PS51186"/>
    </source>
</evidence>
<dbReference type="RefSeq" id="WP_285971241.1">
    <property type="nucleotide sequence ID" value="NZ_CP127294.1"/>
</dbReference>
<dbReference type="Pfam" id="PF00583">
    <property type="entry name" value="Acetyltransf_1"/>
    <property type="match status" value="1"/>
</dbReference>
<dbReference type="Proteomes" id="UP001236014">
    <property type="component" value="Chromosome"/>
</dbReference>
<dbReference type="PROSITE" id="PS51186">
    <property type="entry name" value="GNAT"/>
    <property type="match status" value="1"/>
</dbReference>
<dbReference type="SUPFAM" id="SSF55729">
    <property type="entry name" value="Acyl-CoA N-acyltransferases (Nat)"/>
    <property type="match status" value="1"/>
</dbReference>